<gene>
    <name evidence="2" type="ORF">SMACR_00591</name>
</gene>
<dbReference type="EMBL" id="NMPR01000212">
    <property type="protein sequence ID" value="KAA8628035.1"/>
    <property type="molecule type" value="Genomic_DNA"/>
</dbReference>
<evidence type="ECO:0000313" key="2">
    <source>
        <dbReference type="EMBL" id="KAA8628035.1"/>
    </source>
</evidence>
<proteinExistence type="predicted"/>
<dbReference type="VEuPathDB" id="FungiDB:SMAC_00591"/>
<dbReference type="AlphaFoldDB" id="A0A8S8ZHT7"/>
<feature type="compositionally biased region" description="Basic and acidic residues" evidence="1">
    <location>
        <begin position="99"/>
        <end position="110"/>
    </location>
</feature>
<feature type="compositionally biased region" description="Polar residues" evidence="1">
    <location>
        <begin position="150"/>
        <end position="159"/>
    </location>
</feature>
<dbReference type="OMA" id="RSYCHAL"/>
<evidence type="ECO:0000313" key="3">
    <source>
        <dbReference type="Proteomes" id="UP000433876"/>
    </source>
</evidence>
<name>A0A8S8ZHT7_SORMA</name>
<comment type="caution">
    <text evidence="2">The sequence shown here is derived from an EMBL/GenBank/DDBJ whole genome shotgun (WGS) entry which is preliminary data.</text>
</comment>
<dbReference type="Proteomes" id="UP000433876">
    <property type="component" value="Unassembled WGS sequence"/>
</dbReference>
<evidence type="ECO:0000256" key="1">
    <source>
        <dbReference type="SAM" id="MobiDB-lite"/>
    </source>
</evidence>
<feature type="compositionally biased region" description="Polar residues" evidence="1">
    <location>
        <begin position="83"/>
        <end position="98"/>
    </location>
</feature>
<organism evidence="2 3">
    <name type="scientific">Sordaria macrospora</name>
    <dbReference type="NCBI Taxonomy" id="5147"/>
    <lineage>
        <taxon>Eukaryota</taxon>
        <taxon>Fungi</taxon>
        <taxon>Dikarya</taxon>
        <taxon>Ascomycota</taxon>
        <taxon>Pezizomycotina</taxon>
        <taxon>Sordariomycetes</taxon>
        <taxon>Sordariomycetidae</taxon>
        <taxon>Sordariales</taxon>
        <taxon>Sordariaceae</taxon>
        <taxon>Sordaria</taxon>
    </lineage>
</organism>
<sequence>MSLGKVTPTVDSKVDMPANSAEVIPSPRDNGQSAIITSSGNAHSYSYALTVAEVIEMTKCLKLDSPTGQSTITISENEHATTPIDNNTANSAQDNKSSTPDKSEGIEIRQQEVACTPPHKSEMEDSRTGSTSTLSTSHSSAKNDPKQSDNHSVASTQPVVPTIYPPRRRNIFSKSAPQRNVQWSKEVLATIPTNAAEDSDDGEDGFTLQELQQFQAEGKEDMERKTKGFLRMASSNTWRPRKVENLGELFEIED</sequence>
<feature type="region of interest" description="Disordered" evidence="1">
    <location>
        <begin position="1"/>
        <end position="34"/>
    </location>
</feature>
<accession>A0A8S8ZHT7</accession>
<protein>
    <submittedName>
        <fullName evidence="2">Uncharacterized protein</fullName>
    </submittedName>
</protein>
<feature type="region of interest" description="Disordered" evidence="1">
    <location>
        <begin position="78"/>
        <end position="179"/>
    </location>
</feature>
<reference evidence="2 3" key="1">
    <citation type="submission" date="2017-07" db="EMBL/GenBank/DDBJ databases">
        <title>Genome sequence of the Sordaria macrospora wild type strain R19027.</title>
        <authorList>
            <person name="Nowrousian M."/>
            <person name="Teichert I."/>
            <person name="Kueck U."/>
        </authorList>
    </citation>
    <scope>NUCLEOTIDE SEQUENCE [LARGE SCALE GENOMIC DNA]</scope>
    <source>
        <strain evidence="2 3">R19027</strain>
        <tissue evidence="2">Mycelium</tissue>
    </source>
</reference>
<feature type="compositionally biased region" description="Low complexity" evidence="1">
    <location>
        <begin position="128"/>
        <end position="140"/>
    </location>
</feature>